<keyword evidence="2" id="KW-0472">Membrane</keyword>
<evidence type="ECO:0000256" key="2">
    <source>
        <dbReference type="SAM" id="Phobius"/>
    </source>
</evidence>
<keyword evidence="2" id="KW-1133">Transmembrane helix</keyword>
<evidence type="ECO:0000313" key="4">
    <source>
        <dbReference type="Proteomes" id="UP000746503"/>
    </source>
</evidence>
<feature type="region of interest" description="Disordered" evidence="1">
    <location>
        <begin position="294"/>
        <end position="372"/>
    </location>
</feature>
<keyword evidence="4" id="KW-1185">Reference proteome</keyword>
<proteinExistence type="predicted"/>
<gene>
    <name evidence="3" type="ORF">HCJ92_18865</name>
</gene>
<feature type="non-terminal residue" evidence="3">
    <location>
        <position position="1"/>
    </location>
</feature>
<name>A0ABX1AMG6_9ACTN</name>
<organism evidence="3 4">
    <name type="scientific">Streptomyces spiramenti</name>
    <dbReference type="NCBI Taxonomy" id="2720606"/>
    <lineage>
        <taxon>Bacteria</taxon>
        <taxon>Bacillati</taxon>
        <taxon>Actinomycetota</taxon>
        <taxon>Actinomycetes</taxon>
        <taxon>Kitasatosporales</taxon>
        <taxon>Streptomycetaceae</taxon>
        <taxon>Streptomyces</taxon>
    </lineage>
</organism>
<evidence type="ECO:0008006" key="5">
    <source>
        <dbReference type="Google" id="ProtNLM"/>
    </source>
</evidence>
<protein>
    <recommendedName>
        <fullName evidence="5">ABC transporter permease</fullName>
    </recommendedName>
</protein>
<feature type="transmembrane region" description="Helical" evidence="2">
    <location>
        <begin position="223"/>
        <end position="247"/>
    </location>
</feature>
<feature type="transmembrane region" description="Helical" evidence="2">
    <location>
        <begin position="195"/>
        <end position="216"/>
    </location>
</feature>
<feature type="compositionally biased region" description="Low complexity" evidence="1">
    <location>
        <begin position="301"/>
        <end position="316"/>
    </location>
</feature>
<dbReference type="Proteomes" id="UP000746503">
    <property type="component" value="Unassembled WGS sequence"/>
</dbReference>
<evidence type="ECO:0000256" key="1">
    <source>
        <dbReference type="SAM" id="MobiDB-lite"/>
    </source>
</evidence>
<dbReference type="EMBL" id="JAAVJB010000194">
    <property type="protein sequence ID" value="NJP68302.1"/>
    <property type="molecule type" value="Genomic_DNA"/>
</dbReference>
<feature type="transmembrane region" description="Helical" evidence="2">
    <location>
        <begin position="74"/>
        <end position="97"/>
    </location>
</feature>
<evidence type="ECO:0000313" key="3">
    <source>
        <dbReference type="EMBL" id="NJP68302.1"/>
    </source>
</evidence>
<sequence>PRAGGDRHIPARGLLPAALAVSAVAVPSAAHRYGPPPGGSTTVLALTALTALAALVALGAALRRRLPAGRPTAASLSAAVGALLLVGHALGGGWLLAEVARGAPTAPDAARTAAQTALVLAAAVAPALWTADRFVAAARQRLVGSRTLRELTSAVRPLLLATVAGFGAALAGVLAVVTLLPPLVPGGPSVWPVPAATQLAAVLALGLLLHTALLLTCGGRRTAAALALVAASVVLTAALSLVAASWLPGLSALARPVEALVAAGGPPLLTATVAGVAWLVLLVVAWRTLTGPWAHHGTPDGEPAARSGRPGPAAAGGECGHGGDARGPVGHAPPTGWDADPVRRFRGRARGGGGSRADCAAAGTPALPPPRR</sequence>
<feature type="transmembrane region" description="Helical" evidence="2">
    <location>
        <begin position="42"/>
        <end position="62"/>
    </location>
</feature>
<accession>A0ABX1AMG6</accession>
<keyword evidence="2" id="KW-0812">Transmembrane</keyword>
<comment type="caution">
    <text evidence="3">The sequence shown here is derived from an EMBL/GenBank/DDBJ whole genome shotgun (WGS) entry which is preliminary data.</text>
</comment>
<feature type="transmembrane region" description="Helical" evidence="2">
    <location>
        <begin position="267"/>
        <end position="286"/>
    </location>
</feature>
<reference evidence="3 4" key="1">
    <citation type="submission" date="2020-03" db="EMBL/GenBank/DDBJ databases">
        <title>Draft genome of Streptomyces sp. ventii, isolated from the Axial Seamount in the Pacific Ocean, and resequencing of the two type strains Streptomyces lonarensis strain NCL 716 and Streptomyces bohaiensis strain 11A07.</title>
        <authorList>
            <person name="Loughran R.M."/>
            <person name="Pfannmuller K.M."/>
            <person name="Wasson B.J."/>
            <person name="Deadmond M.C."/>
            <person name="Paddock B.E."/>
            <person name="Koyack M.J."/>
            <person name="Gallegos D.A."/>
            <person name="Mitchell E.A."/>
            <person name="Ushijima B."/>
            <person name="Saw J.H."/>
            <person name="Mcphail K.L."/>
            <person name="Videau P."/>
        </authorList>
    </citation>
    <scope>NUCLEOTIDE SEQUENCE [LARGE SCALE GENOMIC DNA]</scope>
    <source>
        <strain evidence="4">5675061</strain>
    </source>
</reference>
<feature type="transmembrane region" description="Helical" evidence="2">
    <location>
        <begin position="157"/>
        <end position="183"/>
    </location>
</feature>
<feature type="transmembrane region" description="Helical" evidence="2">
    <location>
        <begin position="117"/>
        <end position="136"/>
    </location>
</feature>